<accession>F5ZGA1</accession>
<protein>
    <submittedName>
        <fullName evidence="1">Uncharacterized protein</fullName>
    </submittedName>
</protein>
<dbReference type="EMBL" id="CP002339">
    <property type="protein sequence ID" value="AEF05869.1"/>
    <property type="molecule type" value="Genomic_DNA"/>
</dbReference>
<evidence type="ECO:0000313" key="1">
    <source>
        <dbReference type="EMBL" id="AEF05869.1"/>
    </source>
</evidence>
<dbReference type="HOGENOM" id="CLU_3380188_0_0_6"/>
<reference evidence="1 2" key="1">
    <citation type="journal article" date="2011" name="J. Bacteriol.">
        <title>Complete genome sequence of the polycyclic aromatic hydrocarbon-degrading bacterium Alteromonas sp. strain SN2.</title>
        <authorList>
            <person name="Jin H.M."/>
            <person name="Jeong H."/>
            <person name="Moon E.J."/>
            <person name="Math R.K."/>
            <person name="Lee K."/>
            <person name="Kim H.J."/>
            <person name="Jeon C.O."/>
            <person name="Oh T.K."/>
            <person name="Kim J.F."/>
        </authorList>
    </citation>
    <scope>NUCLEOTIDE SEQUENCE [LARGE SCALE GENOMIC DNA]</scope>
    <source>
        <strain evidence="2">JCM 17741 / KACC 18427 / KCTC 11700BP / SN2</strain>
    </source>
</reference>
<organism evidence="1 2">
    <name type="scientific">Alteromonas naphthalenivorans</name>
    <dbReference type="NCBI Taxonomy" id="715451"/>
    <lineage>
        <taxon>Bacteria</taxon>
        <taxon>Pseudomonadati</taxon>
        <taxon>Pseudomonadota</taxon>
        <taxon>Gammaproteobacteria</taxon>
        <taxon>Alteromonadales</taxon>
        <taxon>Alteromonadaceae</taxon>
        <taxon>Alteromonas/Salinimonas group</taxon>
        <taxon>Alteromonas</taxon>
    </lineage>
</organism>
<dbReference type="AlphaFoldDB" id="F5ZGA1"/>
<sequence>MTSVNIKLRCKPLIKSHELKARAEAYAGDGKQF</sequence>
<gene>
    <name evidence="1" type="ordered locus">ambt_21900</name>
</gene>
<proteinExistence type="predicted"/>
<name>F5ZGA1_ALTNA</name>
<dbReference type="KEGG" id="alt:ambt_21900"/>
<dbReference type="Proteomes" id="UP000000683">
    <property type="component" value="Chromosome"/>
</dbReference>
<evidence type="ECO:0000313" key="2">
    <source>
        <dbReference type="Proteomes" id="UP000000683"/>
    </source>
</evidence>
<keyword evidence="2" id="KW-1185">Reference proteome</keyword>